<keyword evidence="5 8" id="KW-0233">DNA recombination</keyword>
<dbReference type="EMBL" id="QWEZ01000001">
    <property type="protein sequence ID" value="RRJ85150.1"/>
    <property type="molecule type" value="Genomic_DNA"/>
</dbReference>
<dbReference type="Pfam" id="PF02565">
    <property type="entry name" value="RecO_C"/>
    <property type="match status" value="1"/>
</dbReference>
<evidence type="ECO:0000256" key="8">
    <source>
        <dbReference type="HAMAP-Rule" id="MF_00201"/>
    </source>
</evidence>
<feature type="domain" description="DNA replication/recombination mediator RecO N-terminal" evidence="9">
    <location>
        <begin position="10"/>
        <end position="80"/>
    </location>
</feature>
<dbReference type="InterPro" id="IPR012340">
    <property type="entry name" value="NA-bd_OB-fold"/>
</dbReference>
<dbReference type="GO" id="GO:0043590">
    <property type="term" value="C:bacterial nucleoid"/>
    <property type="evidence" value="ECO:0007669"/>
    <property type="project" value="TreeGrafter"/>
</dbReference>
<dbReference type="GO" id="GO:0006310">
    <property type="term" value="P:DNA recombination"/>
    <property type="evidence" value="ECO:0007669"/>
    <property type="project" value="UniProtKB-UniRule"/>
</dbReference>
<evidence type="ECO:0000256" key="4">
    <source>
        <dbReference type="ARBA" id="ARBA00022763"/>
    </source>
</evidence>
<dbReference type="InterPro" id="IPR037278">
    <property type="entry name" value="ARFGAP/RecO"/>
</dbReference>
<evidence type="ECO:0000313" key="10">
    <source>
        <dbReference type="EMBL" id="RRJ85150.1"/>
    </source>
</evidence>
<evidence type="ECO:0000256" key="2">
    <source>
        <dbReference type="ARBA" id="ARBA00007452"/>
    </source>
</evidence>
<dbReference type="HAMAP" id="MF_00201">
    <property type="entry name" value="RecO"/>
    <property type="match status" value="1"/>
</dbReference>
<dbReference type="InterPro" id="IPR022572">
    <property type="entry name" value="DNA_rep/recomb_RecO_N"/>
</dbReference>
<comment type="caution">
    <text evidence="10">The sequence shown here is derived from an EMBL/GenBank/DDBJ whole genome shotgun (WGS) entry which is preliminary data.</text>
</comment>
<organism evidence="10 11">
    <name type="scientific">Aestuariirhabdus litorea</name>
    <dbReference type="NCBI Taxonomy" id="2528527"/>
    <lineage>
        <taxon>Bacteria</taxon>
        <taxon>Pseudomonadati</taxon>
        <taxon>Pseudomonadota</taxon>
        <taxon>Gammaproteobacteria</taxon>
        <taxon>Oceanospirillales</taxon>
        <taxon>Aestuariirhabdaceae</taxon>
        <taxon>Aestuariirhabdus</taxon>
    </lineage>
</organism>
<dbReference type="Proteomes" id="UP000280792">
    <property type="component" value="Unassembled WGS sequence"/>
</dbReference>
<accession>A0A3P3VR98</accession>
<dbReference type="GO" id="GO:0006302">
    <property type="term" value="P:double-strand break repair"/>
    <property type="evidence" value="ECO:0007669"/>
    <property type="project" value="TreeGrafter"/>
</dbReference>
<dbReference type="SUPFAM" id="SSF57863">
    <property type="entry name" value="ArfGap/RecO-like zinc finger"/>
    <property type="match status" value="1"/>
</dbReference>
<dbReference type="NCBIfam" id="TIGR00613">
    <property type="entry name" value="reco"/>
    <property type="match status" value="1"/>
</dbReference>
<name>A0A3P3VR98_9GAMM</name>
<protein>
    <recommendedName>
        <fullName evidence="3 8">DNA repair protein RecO</fullName>
    </recommendedName>
    <alternativeName>
        <fullName evidence="7 8">Recombination protein O</fullName>
    </alternativeName>
</protein>
<reference evidence="10 11" key="1">
    <citation type="submission" date="2018-08" db="EMBL/GenBank/DDBJ databases">
        <authorList>
            <person name="Khan S.A."/>
        </authorList>
    </citation>
    <scope>NUCLEOTIDE SEQUENCE [LARGE SCALE GENOMIC DNA]</scope>
    <source>
        <strain evidence="10 11">GTF-13</strain>
    </source>
</reference>
<proteinExistence type="inferred from homology"/>
<keyword evidence="11" id="KW-1185">Reference proteome</keyword>
<evidence type="ECO:0000256" key="5">
    <source>
        <dbReference type="ARBA" id="ARBA00023172"/>
    </source>
</evidence>
<dbReference type="InterPro" id="IPR003717">
    <property type="entry name" value="RecO"/>
</dbReference>
<dbReference type="PANTHER" id="PTHR33991:SF1">
    <property type="entry name" value="DNA REPAIR PROTEIN RECO"/>
    <property type="match status" value="1"/>
</dbReference>
<evidence type="ECO:0000313" key="11">
    <source>
        <dbReference type="Proteomes" id="UP000280792"/>
    </source>
</evidence>
<keyword evidence="6 8" id="KW-0234">DNA repair</keyword>
<dbReference type="InterPro" id="IPR042242">
    <property type="entry name" value="RecO_C"/>
</dbReference>
<evidence type="ECO:0000259" key="9">
    <source>
        <dbReference type="Pfam" id="PF11967"/>
    </source>
</evidence>
<comment type="function">
    <text evidence="1 8">Involved in DNA repair and RecF pathway recombination.</text>
</comment>
<keyword evidence="4 8" id="KW-0227">DNA damage</keyword>
<dbReference type="Gene3D" id="1.20.1440.120">
    <property type="entry name" value="Recombination protein O, C-terminal domain"/>
    <property type="match status" value="1"/>
</dbReference>
<evidence type="ECO:0000256" key="6">
    <source>
        <dbReference type="ARBA" id="ARBA00023204"/>
    </source>
</evidence>
<evidence type="ECO:0000256" key="3">
    <source>
        <dbReference type="ARBA" id="ARBA00021310"/>
    </source>
</evidence>
<dbReference type="Gene3D" id="2.40.50.140">
    <property type="entry name" value="Nucleic acid-binding proteins"/>
    <property type="match status" value="1"/>
</dbReference>
<dbReference type="AlphaFoldDB" id="A0A3P3VR98"/>
<dbReference type="Pfam" id="PF11967">
    <property type="entry name" value="RecO_N"/>
    <property type="match status" value="1"/>
</dbReference>
<dbReference type="PANTHER" id="PTHR33991">
    <property type="entry name" value="DNA REPAIR PROTEIN RECO"/>
    <property type="match status" value="1"/>
</dbReference>
<reference evidence="10 11" key="2">
    <citation type="submission" date="2018-12" db="EMBL/GenBank/DDBJ databases">
        <title>Simiduia agarivorans gen. nov., sp. nov., a marine, agarolytic bacterium isolated from shallow coastal water from Keelung, Taiwan.</title>
        <authorList>
            <person name="Shieh W.Y."/>
        </authorList>
    </citation>
    <scope>NUCLEOTIDE SEQUENCE [LARGE SCALE GENOMIC DNA]</scope>
    <source>
        <strain evidence="10 11">GTF-13</strain>
    </source>
</reference>
<evidence type="ECO:0000256" key="1">
    <source>
        <dbReference type="ARBA" id="ARBA00003065"/>
    </source>
</evidence>
<evidence type="ECO:0000256" key="7">
    <source>
        <dbReference type="ARBA" id="ARBA00033409"/>
    </source>
</evidence>
<comment type="similarity">
    <text evidence="2 8">Belongs to the RecO family.</text>
</comment>
<dbReference type="RefSeq" id="WP_125015577.1">
    <property type="nucleotide sequence ID" value="NZ_QWEZ01000001.1"/>
</dbReference>
<sequence>MASSHQVSLCSAFLIHARPYRETSLIADLFTEEQGRVSVLFKGVRGGRARHKGLLQPFGRLLVSWQGQRELKTATDVEAAATPIRLQGHYLFCALYVNELLQRLLQPQDPHPELFTLYTRLLQSLDEAADLEPTLRAFELQLLELMGYGLPLEAEAISGAALVAEGYYQYDPEAGFFSVLPGSGERSQVYRGEMLLALARGELHSPEQRLAAKRLMRHALAHLLGGRPLRSRELFV</sequence>
<gene>
    <name evidence="8 10" type="primary">recO</name>
    <name evidence="10" type="ORF">D0544_08820</name>
</gene>
<dbReference type="SUPFAM" id="SSF50249">
    <property type="entry name" value="Nucleic acid-binding proteins"/>
    <property type="match status" value="1"/>
</dbReference>